<evidence type="ECO:0000313" key="3">
    <source>
        <dbReference type="EMBL" id="KAF9423130.1"/>
    </source>
</evidence>
<comment type="caution">
    <text evidence="3">The sequence shown here is derived from an EMBL/GenBank/DDBJ whole genome shotgun (WGS) entry which is preliminary data.</text>
</comment>
<dbReference type="PANTHER" id="PTHR37984:SF5">
    <property type="entry name" value="PROTEIN NYNRIN-LIKE"/>
    <property type="match status" value="1"/>
</dbReference>
<dbReference type="InterPro" id="IPR001584">
    <property type="entry name" value="Integrase_cat-core"/>
</dbReference>
<dbReference type="PANTHER" id="PTHR37984">
    <property type="entry name" value="PROTEIN CBG26694"/>
    <property type="match status" value="1"/>
</dbReference>
<sequence length="242" mass="27421">MGCSIHYITPEMHHANGQVERYVRTLLNMLRVETYNKKSKWSEELWRLQLVLNVTKQKTTQASPLNLLIGIEGTTPVIKTLVRDVALDISSSDRRSLRELDRQRAAERLKDNQIRQDEDVNKTRRAPHVFQKDDLAFVIKYTQSKGKLDPGMRGPYRVTRVLENGRYELKLVAGAYGKVTYAAAQFMVPWKGEWTPDECAAFFAHPSDVTTTEVQSTPASDDEEVGAKIPAEDARVSGEAVM</sequence>
<dbReference type="Gene3D" id="3.30.420.10">
    <property type="entry name" value="Ribonuclease H-like superfamily/Ribonuclease H"/>
    <property type="match status" value="1"/>
</dbReference>
<proteinExistence type="predicted"/>
<dbReference type="AlphaFoldDB" id="A0A835GRN1"/>
<evidence type="ECO:0000256" key="1">
    <source>
        <dbReference type="SAM" id="MobiDB-lite"/>
    </source>
</evidence>
<evidence type="ECO:0000259" key="2">
    <source>
        <dbReference type="PROSITE" id="PS50994"/>
    </source>
</evidence>
<evidence type="ECO:0000313" key="4">
    <source>
        <dbReference type="Proteomes" id="UP000648187"/>
    </source>
</evidence>
<dbReference type="GO" id="GO:0015074">
    <property type="term" value="P:DNA integration"/>
    <property type="evidence" value="ECO:0007669"/>
    <property type="project" value="InterPro"/>
</dbReference>
<dbReference type="GO" id="GO:0003676">
    <property type="term" value="F:nucleic acid binding"/>
    <property type="evidence" value="ECO:0007669"/>
    <property type="project" value="InterPro"/>
</dbReference>
<dbReference type="InterPro" id="IPR012337">
    <property type="entry name" value="RNaseH-like_sf"/>
</dbReference>
<keyword evidence="4" id="KW-1185">Reference proteome</keyword>
<dbReference type="EMBL" id="JACKWZ010000011">
    <property type="protein sequence ID" value="KAF9423130.1"/>
    <property type="molecule type" value="Genomic_DNA"/>
</dbReference>
<dbReference type="PROSITE" id="PS50994">
    <property type="entry name" value="INTEGRASE"/>
    <property type="match status" value="1"/>
</dbReference>
<dbReference type="Proteomes" id="UP000648187">
    <property type="component" value="Unassembled WGS sequence"/>
</dbReference>
<dbReference type="SUPFAM" id="SSF53098">
    <property type="entry name" value="Ribonuclease H-like"/>
    <property type="match status" value="1"/>
</dbReference>
<accession>A0A835GRN1</accession>
<feature type="region of interest" description="Disordered" evidence="1">
    <location>
        <begin position="212"/>
        <end position="242"/>
    </location>
</feature>
<name>A0A835GRN1_SPOEX</name>
<organism evidence="3 4">
    <name type="scientific">Spodoptera exigua</name>
    <name type="common">Beet armyworm</name>
    <name type="synonym">Noctua fulgens</name>
    <dbReference type="NCBI Taxonomy" id="7107"/>
    <lineage>
        <taxon>Eukaryota</taxon>
        <taxon>Metazoa</taxon>
        <taxon>Ecdysozoa</taxon>
        <taxon>Arthropoda</taxon>
        <taxon>Hexapoda</taxon>
        <taxon>Insecta</taxon>
        <taxon>Pterygota</taxon>
        <taxon>Neoptera</taxon>
        <taxon>Endopterygota</taxon>
        <taxon>Lepidoptera</taxon>
        <taxon>Glossata</taxon>
        <taxon>Ditrysia</taxon>
        <taxon>Noctuoidea</taxon>
        <taxon>Noctuidae</taxon>
        <taxon>Amphipyrinae</taxon>
        <taxon>Spodoptera</taxon>
    </lineage>
</organism>
<feature type="domain" description="Integrase catalytic" evidence="2">
    <location>
        <begin position="1"/>
        <end position="72"/>
    </location>
</feature>
<protein>
    <recommendedName>
        <fullName evidence="2">Integrase catalytic domain-containing protein</fullName>
    </recommendedName>
</protein>
<reference evidence="3" key="1">
    <citation type="submission" date="2020-08" db="EMBL/GenBank/DDBJ databases">
        <title>Spodoptera exigua strain:BAW_Kor-Di-RS1 Genome sequencing and assembly.</title>
        <authorList>
            <person name="Kim J."/>
            <person name="Nam H.Y."/>
            <person name="Kwon M."/>
            <person name="Choi J.H."/>
            <person name="Cho S.R."/>
            <person name="Kim G.-H."/>
        </authorList>
    </citation>
    <scope>NUCLEOTIDE SEQUENCE</scope>
    <source>
        <strain evidence="3">BAW_Kor-Di-RS1</strain>
        <tissue evidence="3">Whole-body</tissue>
    </source>
</reference>
<dbReference type="InterPro" id="IPR050951">
    <property type="entry name" value="Retrovirus_Pol_polyprotein"/>
</dbReference>
<gene>
    <name evidence="3" type="ORF">HW555_001434</name>
</gene>
<dbReference type="InterPro" id="IPR036397">
    <property type="entry name" value="RNaseH_sf"/>
</dbReference>